<name>A0A1I7E144_9RHOB</name>
<dbReference type="PANTHER" id="PTHR42912">
    <property type="entry name" value="METHYLTRANSFERASE"/>
    <property type="match status" value="1"/>
</dbReference>
<keyword evidence="3" id="KW-1185">Reference proteome</keyword>
<protein>
    <submittedName>
        <fullName evidence="2">Methyltransferase domain-containing protein</fullName>
    </submittedName>
</protein>
<dbReference type="InterPro" id="IPR050508">
    <property type="entry name" value="Methyltransf_Superfamily"/>
</dbReference>
<keyword evidence="2" id="KW-0808">Transferase</keyword>
<dbReference type="Gene3D" id="3.40.50.150">
    <property type="entry name" value="Vaccinia Virus protein VP39"/>
    <property type="match status" value="1"/>
</dbReference>
<dbReference type="PANTHER" id="PTHR42912:SF80">
    <property type="entry name" value="METHYLTRANSFERASE DOMAIN-CONTAINING PROTEIN"/>
    <property type="match status" value="1"/>
</dbReference>
<evidence type="ECO:0000259" key="1">
    <source>
        <dbReference type="Pfam" id="PF08241"/>
    </source>
</evidence>
<dbReference type="Pfam" id="PF08241">
    <property type="entry name" value="Methyltransf_11"/>
    <property type="match status" value="1"/>
</dbReference>
<feature type="domain" description="Methyltransferase type 11" evidence="1">
    <location>
        <begin position="41"/>
        <end position="138"/>
    </location>
</feature>
<dbReference type="CDD" id="cd02440">
    <property type="entry name" value="AdoMet_MTases"/>
    <property type="match status" value="1"/>
</dbReference>
<dbReference type="AlphaFoldDB" id="A0A1I7E144"/>
<organism evidence="2 3">
    <name type="scientific">Sedimentitalea nanhaiensis</name>
    <dbReference type="NCBI Taxonomy" id="999627"/>
    <lineage>
        <taxon>Bacteria</taxon>
        <taxon>Pseudomonadati</taxon>
        <taxon>Pseudomonadota</taxon>
        <taxon>Alphaproteobacteria</taxon>
        <taxon>Rhodobacterales</taxon>
        <taxon>Paracoccaceae</taxon>
        <taxon>Sedimentitalea</taxon>
    </lineage>
</organism>
<dbReference type="SUPFAM" id="SSF53335">
    <property type="entry name" value="S-adenosyl-L-methionine-dependent methyltransferases"/>
    <property type="match status" value="1"/>
</dbReference>
<dbReference type="InterPro" id="IPR029063">
    <property type="entry name" value="SAM-dependent_MTases_sf"/>
</dbReference>
<dbReference type="OrthoDB" id="9787738at2"/>
<accession>A0A1I7E144</accession>
<reference evidence="2 3" key="1">
    <citation type="submission" date="2016-10" db="EMBL/GenBank/DDBJ databases">
        <authorList>
            <person name="de Groot N.N."/>
        </authorList>
    </citation>
    <scope>NUCLEOTIDE SEQUENCE [LARGE SCALE GENOMIC DNA]</scope>
    <source>
        <strain evidence="2 3">CGMCC 1.10959</strain>
    </source>
</reference>
<dbReference type="GO" id="GO:0032259">
    <property type="term" value="P:methylation"/>
    <property type="evidence" value="ECO:0007669"/>
    <property type="project" value="UniProtKB-KW"/>
</dbReference>
<dbReference type="STRING" id="999627.SAMN05216236_14036"/>
<dbReference type="Proteomes" id="UP000182466">
    <property type="component" value="Unassembled WGS sequence"/>
</dbReference>
<proteinExistence type="predicted"/>
<gene>
    <name evidence="2" type="ORF">SAMN05216236_14036</name>
</gene>
<dbReference type="EMBL" id="FPAW01000040">
    <property type="protein sequence ID" value="SFU17662.1"/>
    <property type="molecule type" value="Genomic_DNA"/>
</dbReference>
<dbReference type="eggNOG" id="COG2226">
    <property type="taxonomic scope" value="Bacteria"/>
</dbReference>
<dbReference type="InterPro" id="IPR013216">
    <property type="entry name" value="Methyltransf_11"/>
</dbReference>
<keyword evidence="2" id="KW-0489">Methyltransferase</keyword>
<dbReference type="GO" id="GO:0008757">
    <property type="term" value="F:S-adenosylmethionine-dependent methyltransferase activity"/>
    <property type="evidence" value="ECO:0007669"/>
    <property type="project" value="InterPro"/>
</dbReference>
<evidence type="ECO:0000313" key="2">
    <source>
        <dbReference type="EMBL" id="SFU17662.1"/>
    </source>
</evidence>
<dbReference type="RefSeq" id="WP_027261125.1">
    <property type="nucleotide sequence ID" value="NZ_FPAW01000040.1"/>
</dbReference>
<sequence>MLKFDAATAQILEEGYQGADVSRRRRASFDALSPCGGERILDLGCGNGLMTLELARAVGSRGHVTGVDPSPDMMAVARTRCEGRDNVTLLQGAAADLPLKSDQFDKAIVLQVMEYFDDRTPCLHELHRVLRPGGRLVIGDIHWDTLAWHSSDMDRMTRMIDVWDAHLAERRLPALLPSELRTCGFAVDHLHPESLCDITLRPDGLARMMMILIRNYAISSGGIPESEARAWFQEQQDLARSGQFFFAITHFVVTATAR</sequence>
<evidence type="ECO:0000313" key="3">
    <source>
        <dbReference type="Proteomes" id="UP000182466"/>
    </source>
</evidence>